<evidence type="ECO:0008006" key="7">
    <source>
        <dbReference type="Google" id="ProtNLM"/>
    </source>
</evidence>
<dbReference type="InterPro" id="IPR056884">
    <property type="entry name" value="NPHP3-like_N"/>
</dbReference>
<feature type="region of interest" description="Disordered" evidence="2">
    <location>
        <begin position="272"/>
        <end position="294"/>
    </location>
</feature>
<dbReference type="InterPro" id="IPR011990">
    <property type="entry name" value="TPR-like_helical_dom_sf"/>
</dbReference>
<comment type="caution">
    <text evidence="5">The sequence shown here is derived from an EMBL/GenBank/DDBJ whole genome shotgun (WGS) entry which is preliminary data.</text>
</comment>
<name>A0A9W8R0U2_9HYPO</name>
<protein>
    <recommendedName>
        <fullName evidence="7">Fungal STAND N-terminal Goodbye domain-containing protein</fullName>
    </recommendedName>
</protein>
<evidence type="ECO:0000256" key="2">
    <source>
        <dbReference type="SAM" id="MobiDB-lite"/>
    </source>
</evidence>
<feature type="domain" description="Nephrocystin 3-like N-terminal" evidence="4">
    <location>
        <begin position="321"/>
        <end position="488"/>
    </location>
</feature>
<dbReference type="Pfam" id="PF17109">
    <property type="entry name" value="Goodbye"/>
    <property type="match status" value="1"/>
</dbReference>
<feature type="compositionally biased region" description="Acidic residues" evidence="2">
    <location>
        <begin position="1298"/>
        <end position="1336"/>
    </location>
</feature>
<gene>
    <name evidence="5" type="ORF">NW755_010845</name>
</gene>
<dbReference type="Pfam" id="PF24883">
    <property type="entry name" value="NPHP3_N"/>
    <property type="match status" value="1"/>
</dbReference>
<keyword evidence="6" id="KW-1185">Reference proteome</keyword>
<dbReference type="InterPro" id="IPR027417">
    <property type="entry name" value="P-loop_NTPase"/>
</dbReference>
<dbReference type="PANTHER" id="PTHR10039">
    <property type="entry name" value="AMELOGENIN"/>
    <property type="match status" value="1"/>
</dbReference>
<sequence>MAPEKPNLPDDLKDDNRDVADLWKDALKAYKGIVGFDLEKKFDNVEAMIKQGTHEMNNFHKFRHNEKKVDKLRTLFATNVEYIEKGAQQLIAAAVPAFPPAAAIGTAITYMLGACRQVSADYDVVVVFFEDMNSFLQRIVILETRLPQYKAYQNCLMDVFTSFLKMCGYAHKYIELGRFKKWISNLLNGEDSELGGARKSMDKKLARLQNATEFAILGNTEELQRMSQELKNNQDSHTAMLQQQMEVMGSIRDTTENIRNDMAKLLKAFNEQKKEKGGERGRTAVVDQSKPPSAKRIRNVLPEVEGEDHEYHILKDTIVKDTCNWVFNEAQWEEWMAQESRSLLAITGEPGTGKSHIGATVYEKFLEEARKDSKHTCAAHFYFREQSQSLSGFIYALITVINQVVEQNAPICELINTEWLKDEVAINVWHWDDLMRKLLAPAFKKNSKNHLYLMLDGIDELQDMDTLIEFLEVIKEQELRISILTTSRPNVLPKLSEVASVLNIEVNKEKQLDDLKELVWNRLNSLSALRNFGRYVKQRIADKVQEFAPNMLYAEHMLLQLNDLGREGAVLRSLDKPLPGDVHDLYEALLTECYRHLASNHEFLVNRLLHWVAYTFRPLSLNEVVSLLSCWAEGGESDIEEIPRPLTKFIRVGDPGADAEARAKIQSQGGWGTAVNQLEKTQDATPDAIYDDGTLPVKFHERSMRSFFREAPRKEETQRWKPSEAHRQLFLDCAKIAREDSTVIPSLRQYATRYLISHWRNIKLEEHSAEEQIEVMEAFGLALLNKYSYASLLEQQEAAYKDIFPDDAFDKVSQWAKLKVTLSQEVAEWWADLAENPRNCLVPLAKAHLKGLYNAINTKEAVTRFNRVRDALQLSNMNDRLVEQAKKNFGDVVGNTSKPLSPAQASLALEDLFEDIEMGASGYRAVSTVLLTFKHYGPAEATCLKAIEKAEDPLEKVNSYAAMGRILIKGNPEKAYEYANLCIENLDSSMPPWVQRWSNVTKARIEVKLEKFEAAAQTYTQAKLVDPNGLTIGDVLDEEIAIFSKDQERKGFMDILKKWSPLERLTWMAWQHEAMGPDRHSVIRDAAIKSGETDFLIQMYEESIKYLDNVNAAAPLRCDLALAHLEVHDDPAAARKVLDEVLDSGSTGWPYAVTDELPESTLERAVGHQSEMIYRLFRQSRDPEVKRELLESLEGLLTRPLPLDVPSNSDTFLFLRLVTMARMYLKMGPAREAHKSLQGVIDTCIDALSDKVGWNDSPNLVFLATALSIMAGAIKNGDKLIRMARILVSAQFSRLTPDPEDESEDGESGDESGSESEESDENAEPAEEDSDEEELELPTNEGDLLGHFGLRTCDGPCIPNKHFFWWGDRSAYQCLICFDGFLCEECYEKRQAANKGEPLNCRHFCGQDHEYIKVPIEGWKGVKDGKVMIEGEEPVEFQELLRQIRNDLCKEAWDSFWYG</sequence>
<evidence type="ECO:0000259" key="4">
    <source>
        <dbReference type="Pfam" id="PF24883"/>
    </source>
</evidence>
<dbReference type="EMBL" id="JAOQAV010000038">
    <property type="protein sequence ID" value="KAJ4181846.1"/>
    <property type="molecule type" value="Genomic_DNA"/>
</dbReference>
<evidence type="ECO:0000256" key="1">
    <source>
        <dbReference type="ARBA" id="ARBA00022737"/>
    </source>
</evidence>
<proteinExistence type="predicted"/>
<dbReference type="InterPro" id="IPR031350">
    <property type="entry name" value="Goodbye_dom"/>
</dbReference>
<evidence type="ECO:0000313" key="6">
    <source>
        <dbReference type="Proteomes" id="UP001152087"/>
    </source>
</evidence>
<keyword evidence="1" id="KW-0677">Repeat</keyword>
<feature type="region of interest" description="Disordered" evidence="2">
    <location>
        <begin position="1294"/>
        <end position="1337"/>
    </location>
</feature>
<feature type="compositionally biased region" description="Basic and acidic residues" evidence="2">
    <location>
        <begin position="272"/>
        <end position="282"/>
    </location>
</feature>
<feature type="domain" description="Fungal STAND N-terminal Goodbye" evidence="3">
    <location>
        <begin position="23"/>
        <end position="139"/>
    </location>
</feature>
<accession>A0A9W8R0U2</accession>
<organism evidence="5 6">
    <name type="scientific">Fusarium falciforme</name>
    <dbReference type="NCBI Taxonomy" id="195108"/>
    <lineage>
        <taxon>Eukaryota</taxon>
        <taxon>Fungi</taxon>
        <taxon>Dikarya</taxon>
        <taxon>Ascomycota</taxon>
        <taxon>Pezizomycotina</taxon>
        <taxon>Sordariomycetes</taxon>
        <taxon>Hypocreomycetidae</taxon>
        <taxon>Hypocreales</taxon>
        <taxon>Nectriaceae</taxon>
        <taxon>Fusarium</taxon>
        <taxon>Fusarium solani species complex</taxon>
    </lineage>
</organism>
<dbReference type="PANTHER" id="PTHR10039:SF17">
    <property type="entry name" value="FUNGAL STAND N-TERMINAL GOODBYE DOMAIN-CONTAINING PROTEIN-RELATED"/>
    <property type="match status" value="1"/>
</dbReference>
<reference evidence="5" key="1">
    <citation type="submission" date="2022-09" db="EMBL/GenBank/DDBJ databases">
        <title>Fusarium specimens isolated from Avocado Roots.</title>
        <authorList>
            <person name="Stajich J."/>
            <person name="Roper C."/>
            <person name="Heimlech-Rivalta G."/>
        </authorList>
    </citation>
    <scope>NUCLEOTIDE SEQUENCE</scope>
    <source>
        <strain evidence="5">A02</strain>
    </source>
</reference>
<dbReference type="SUPFAM" id="SSF48452">
    <property type="entry name" value="TPR-like"/>
    <property type="match status" value="1"/>
</dbReference>
<evidence type="ECO:0000259" key="3">
    <source>
        <dbReference type="Pfam" id="PF17109"/>
    </source>
</evidence>
<evidence type="ECO:0000313" key="5">
    <source>
        <dbReference type="EMBL" id="KAJ4181846.1"/>
    </source>
</evidence>
<dbReference type="SUPFAM" id="SSF52540">
    <property type="entry name" value="P-loop containing nucleoside triphosphate hydrolases"/>
    <property type="match status" value="1"/>
</dbReference>
<dbReference type="Gene3D" id="3.40.50.300">
    <property type="entry name" value="P-loop containing nucleotide triphosphate hydrolases"/>
    <property type="match status" value="1"/>
</dbReference>
<dbReference type="Proteomes" id="UP001152087">
    <property type="component" value="Unassembled WGS sequence"/>
</dbReference>